<dbReference type="SUPFAM" id="SSF51430">
    <property type="entry name" value="NAD(P)-linked oxidoreductase"/>
    <property type="match status" value="1"/>
</dbReference>
<proteinExistence type="predicted"/>
<evidence type="ECO:0000256" key="1">
    <source>
        <dbReference type="ARBA" id="ARBA00023002"/>
    </source>
</evidence>
<sequence>MSADTLTQTAATTQASGTPGAAPHPGTLELAGRTVSRVGFGAARLTAGDGWGVPVDPEQSKRLLLDAVNAGFGYVDTADALGPGVSEQLIGDALGARDDVLVATKIGMLRPAANQWGILGHPDYLRQQIQLSLQRLRRERIELLYLHRIDPNFPLEDQIGVLQDARDRGDVGAIGVSEPSTEQLDAILALEPRLAAVQSLYNLAARQNDRLIARLGERGIPFIAYWPLIGRGLRPEHKSQLFAELERIGAPLELSAHQLSLAWIFTTQPHALAVVGSRSSAHLAENQRAADAKLDPAVVAEIDAAVTATIGDTPFDPRYPEHD</sequence>
<feature type="region of interest" description="Disordered" evidence="2">
    <location>
        <begin position="1"/>
        <end position="28"/>
    </location>
</feature>
<name>A0ABY4FVL7_9MICO</name>
<dbReference type="RefSeq" id="WP_244685852.1">
    <property type="nucleotide sequence ID" value="NZ_CP095043.1"/>
</dbReference>
<dbReference type="InterPro" id="IPR023210">
    <property type="entry name" value="NADP_OxRdtase_dom"/>
</dbReference>
<keyword evidence="1" id="KW-0560">Oxidoreductase</keyword>
<evidence type="ECO:0000313" key="4">
    <source>
        <dbReference type="EMBL" id="UOQ60317.1"/>
    </source>
</evidence>
<feature type="domain" description="NADP-dependent oxidoreductase" evidence="3">
    <location>
        <begin position="38"/>
        <end position="305"/>
    </location>
</feature>
<protein>
    <submittedName>
        <fullName evidence="4">Aldo/keto reductase</fullName>
    </submittedName>
</protein>
<dbReference type="InterPro" id="IPR050791">
    <property type="entry name" value="Aldo-Keto_reductase"/>
</dbReference>
<dbReference type="EMBL" id="CP095043">
    <property type="protein sequence ID" value="UOQ60317.1"/>
    <property type="molecule type" value="Genomic_DNA"/>
</dbReference>
<dbReference type="Gene3D" id="3.20.20.100">
    <property type="entry name" value="NADP-dependent oxidoreductase domain"/>
    <property type="match status" value="1"/>
</dbReference>
<dbReference type="InterPro" id="IPR036812">
    <property type="entry name" value="NAD(P)_OxRdtase_dom_sf"/>
</dbReference>
<dbReference type="PANTHER" id="PTHR43625:SF40">
    <property type="entry name" value="ALDO-KETO REDUCTASE YAKC [NADP(+)]"/>
    <property type="match status" value="1"/>
</dbReference>
<dbReference type="PANTHER" id="PTHR43625">
    <property type="entry name" value="AFLATOXIN B1 ALDEHYDE REDUCTASE"/>
    <property type="match status" value="1"/>
</dbReference>
<dbReference type="Proteomes" id="UP000831775">
    <property type="component" value="Chromosome"/>
</dbReference>
<feature type="compositionally biased region" description="Low complexity" evidence="2">
    <location>
        <begin position="1"/>
        <end position="23"/>
    </location>
</feature>
<evidence type="ECO:0000313" key="5">
    <source>
        <dbReference type="Proteomes" id="UP000831775"/>
    </source>
</evidence>
<accession>A0ABY4FVL7</accession>
<gene>
    <name evidence="4" type="ORF">MUN76_14985</name>
</gene>
<reference evidence="4 5" key="1">
    <citation type="submission" date="2022-04" db="EMBL/GenBank/DDBJ databases">
        <title>Leucobacter sp. isolated from rhizosphere of onion.</title>
        <authorList>
            <person name="Won M."/>
            <person name="Lee C.-M."/>
            <person name="Woen H.-Y."/>
            <person name="Kwon S.-W."/>
        </authorList>
    </citation>
    <scope>NUCLEOTIDE SEQUENCE [LARGE SCALE GENOMIC DNA]</scope>
    <source>
        <strain evidence="4 5">H25R-14</strain>
    </source>
</reference>
<organism evidence="4 5">
    <name type="scientific">Leucobacter rhizosphaerae</name>
    <dbReference type="NCBI Taxonomy" id="2932245"/>
    <lineage>
        <taxon>Bacteria</taxon>
        <taxon>Bacillati</taxon>
        <taxon>Actinomycetota</taxon>
        <taxon>Actinomycetes</taxon>
        <taxon>Micrococcales</taxon>
        <taxon>Microbacteriaceae</taxon>
        <taxon>Leucobacter</taxon>
    </lineage>
</organism>
<keyword evidence="5" id="KW-1185">Reference proteome</keyword>
<dbReference type="CDD" id="cd19088">
    <property type="entry name" value="AKR_AKR13B1"/>
    <property type="match status" value="1"/>
</dbReference>
<evidence type="ECO:0000256" key="2">
    <source>
        <dbReference type="SAM" id="MobiDB-lite"/>
    </source>
</evidence>
<dbReference type="Pfam" id="PF00248">
    <property type="entry name" value="Aldo_ket_red"/>
    <property type="match status" value="1"/>
</dbReference>
<evidence type="ECO:0000259" key="3">
    <source>
        <dbReference type="Pfam" id="PF00248"/>
    </source>
</evidence>